<evidence type="ECO:0000313" key="3">
    <source>
        <dbReference type="WBParaSite" id="PSAMB.scaffold476size49999.g6405.t1"/>
    </source>
</evidence>
<evidence type="ECO:0000313" key="2">
    <source>
        <dbReference type="Proteomes" id="UP000887566"/>
    </source>
</evidence>
<name>A0A914WT21_9BILA</name>
<sequence length="152" mass="17020">MVSTAGGASRSLRGPNDWGVGDDCGRRPRSHRAHSRSIRSRRDRRLFWALLPAPPRLSTPIVRPSIVDGRGWKANEVSLDRRNLALRPRLIKTTLSALLLPSRPSPHLVELFVDSRVHRSFTRDDRRAQSARHETAAVGAPIRNAMSRRAGL</sequence>
<protein>
    <submittedName>
        <fullName evidence="3">Uncharacterized protein</fullName>
    </submittedName>
</protein>
<feature type="compositionally biased region" description="Basic and acidic residues" evidence="1">
    <location>
        <begin position="123"/>
        <end position="135"/>
    </location>
</feature>
<dbReference type="AlphaFoldDB" id="A0A914WT21"/>
<keyword evidence="2" id="KW-1185">Reference proteome</keyword>
<organism evidence="2 3">
    <name type="scientific">Plectus sambesii</name>
    <dbReference type="NCBI Taxonomy" id="2011161"/>
    <lineage>
        <taxon>Eukaryota</taxon>
        <taxon>Metazoa</taxon>
        <taxon>Ecdysozoa</taxon>
        <taxon>Nematoda</taxon>
        <taxon>Chromadorea</taxon>
        <taxon>Plectida</taxon>
        <taxon>Plectina</taxon>
        <taxon>Plectoidea</taxon>
        <taxon>Plectidae</taxon>
        <taxon>Plectus</taxon>
    </lineage>
</organism>
<feature type="region of interest" description="Disordered" evidence="1">
    <location>
        <begin position="1"/>
        <end position="37"/>
    </location>
</feature>
<accession>A0A914WT21</accession>
<proteinExistence type="predicted"/>
<evidence type="ECO:0000256" key="1">
    <source>
        <dbReference type="SAM" id="MobiDB-lite"/>
    </source>
</evidence>
<dbReference type="WBParaSite" id="PSAMB.scaffold476size49999.g6405.t1">
    <property type="protein sequence ID" value="PSAMB.scaffold476size49999.g6405.t1"/>
    <property type="gene ID" value="PSAMB.scaffold476size49999.g6405"/>
</dbReference>
<feature type="region of interest" description="Disordered" evidence="1">
    <location>
        <begin position="123"/>
        <end position="152"/>
    </location>
</feature>
<dbReference type="Proteomes" id="UP000887566">
    <property type="component" value="Unplaced"/>
</dbReference>
<reference evidence="3" key="1">
    <citation type="submission" date="2022-11" db="UniProtKB">
        <authorList>
            <consortium name="WormBaseParasite"/>
        </authorList>
    </citation>
    <scope>IDENTIFICATION</scope>
</reference>
<feature type="compositionally biased region" description="Basic residues" evidence="1">
    <location>
        <begin position="27"/>
        <end position="37"/>
    </location>
</feature>